<feature type="transmembrane region" description="Helical" evidence="6">
    <location>
        <begin position="388"/>
        <end position="408"/>
    </location>
</feature>
<organism evidence="7 8">
    <name type="scientific">Phaeoacremonium minimum (strain UCR-PA7)</name>
    <name type="common">Esca disease fungus</name>
    <name type="synonym">Togninia minima</name>
    <dbReference type="NCBI Taxonomy" id="1286976"/>
    <lineage>
        <taxon>Eukaryota</taxon>
        <taxon>Fungi</taxon>
        <taxon>Dikarya</taxon>
        <taxon>Ascomycota</taxon>
        <taxon>Pezizomycotina</taxon>
        <taxon>Sordariomycetes</taxon>
        <taxon>Sordariomycetidae</taxon>
        <taxon>Togniniales</taxon>
        <taxon>Togniniaceae</taxon>
        <taxon>Phaeoacremonium</taxon>
    </lineage>
</organism>
<accession>R8BMK4</accession>
<dbReference type="OrthoDB" id="2018619at2759"/>
<feature type="transmembrane region" description="Helical" evidence="6">
    <location>
        <begin position="215"/>
        <end position="236"/>
    </location>
</feature>
<feature type="transmembrane region" description="Helical" evidence="6">
    <location>
        <begin position="95"/>
        <end position="112"/>
    </location>
</feature>
<feature type="transmembrane region" description="Helical" evidence="6">
    <location>
        <begin position="498"/>
        <end position="521"/>
    </location>
</feature>
<dbReference type="AlphaFoldDB" id="R8BMK4"/>
<comment type="subcellular location">
    <subcellularLocation>
        <location evidence="1">Membrane</location>
        <topology evidence="1">Multi-pass membrane protein</topology>
    </subcellularLocation>
</comment>
<dbReference type="InterPro" id="IPR001248">
    <property type="entry name" value="Pur-cyt_permease"/>
</dbReference>
<evidence type="ECO:0000256" key="4">
    <source>
        <dbReference type="ARBA" id="ARBA00022989"/>
    </source>
</evidence>
<dbReference type="HOGENOM" id="CLU_021555_2_1_1"/>
<dbReference type="EMBL" id="KB933064">
    <property type="protein sequence ID" value="EOO00591.1"/>
    <property type="molecule type" value="Genomic_DNA"/>
</dbReference>
<keyword evidence="5 6" id="KW-0472">Membrane</keyword>
<dbReference type="InterPro" id="IPR045225">
    <property type="entry name" value="Uracil/uridine/allantoin_perm"/>
</dbReference>
<dbReference type="RefSeq" id="XP_007914646.1">
    <property type="nucleotide sequence ID" value="XM_007916455.1"/>
</dbReference>
<gene>
    <name evidence="7" type="ORF">UCRPA7_3898</name>
</gene>
<dbReference type="GO" id="GO:0005886">
    <property type="term" value="C:plasma membrane"/>
    <property type="evidence" value="ECO:0007669"/>
    <property type="project" value="TreeGrafter"/>
</dbReference>
<evidence type="ECO:0000256" key="5">
    <source>
        <dbReference type="ARBA" id="ARBA00023136"/>
    </source>
</evidence>
<dbReference type="PANTHER" id="PTHR30618">
    <property type="entry name" value="NCS1 FAMILY PURINE/PYRIMIDINE TRANSPORTER"/>
    <property type="match status" value="1"/>
</dbReference>
<sequence length="582" mass="63827">MVTVTQYSTDSEAGGKSRLQRFKHAFTSPSAFHEAIKLKSATSYLINEDLLPSPPDRQTWNTWNFFAYWWSESWNVSTWSVGASLITIGATVRDALLVVLFANLLSAVVMVLNGRAASKYHVGYPVLSRLSFGVYGQYFVVVLRSILGIIWGGVQLYFEGQFISICLRCIFPSWEKVPNKIPANQYITTQTMVGFFMAFCFTIPFLFIHTSKIQHLFTAKSVVLPLAGLGIVIWATKENGGVSANGLQDSSVVTSIPVFAWGIVSQFNSVMGANSALLVTIPDIARYEKTRNAQVWGQLLGLPIGQLLCAAFGIISTSAVLNYYGEAFWNPYDLLNGILDRSYTSPARAGVFFASACFAFATLGTSIACNFIPFAADVTCLFPKYINIVRGQFLCLIIAFAIVPWRIVATANGFLNFLGGYSIFQGPVVAIMIVDYFMIRRGNISMADLYTFSSSARYYFFHGINVRAFAAFVIGFLLPLPGFIGSFGVSVDEAASHMYALGWVLSFVIGGLAYWIACLIFKMPGTGVEKSLAFEQLVAEAEQLVYDGNLGEFVGNGPVLHGARSSINDSETTEVKRAEESV</sequence>
<keyword evidence="3 6" id="KW-0812">Transmembrane</keyword>
<evidence type="ECO:0000256" key="1">
    <source>
        <dbReference type="ARBA" id="ARBA00004141"/>
    </source>
</evidence>
<dbReference type="KEGG" id="tmn:UCRPA7_3898"/>
<dbReference type="Proteomes" id="UP000014074">
    <property type="component" value="Unassembled WGS sequence"/>
</dbReference>
<name>R8BMK4_PHAM7</name>
<keyword evidence="4 6" id="KW-1133">Transmembrane helix</keyword>
<feature type="transmembrane region" description="Helical" evidence="6">
    <location>
        <begin position="186"/>
        <end position="208"/>
    </location>
</feature>
<dbReference type="GO" id="GO:0015205">
    <property type="term" value="F:nucleobase transmembrane transporter activity"/>
    <property type="evidence" value="ECO:0007669"/>
    <property type="project" value="TreeGrafter"/>
</dbReference>
<reference evidence="8" key="1">
    <citation type="journal article" date="2013" name="Genome Announc.">
        <title>Draft genome sequence of the ascomycete Phaeoacremonium aleophilum strain UCR-PA7, a causal agent of the esca disease complex in grapevines.</title>
        <authorList>
            <person name="Blanco-Ulate B."/>
            <person name="Rolshausen P."/>
            <person name="Cantu D."/>
        </authorList>
    </citation>
    <scope>NUCLEOTIDE SEQUENCE [LARGE SCALE GENOMIC DNA]</scope>
    <source>
        <strain evidence="8">UCR-PA7</strain>
    </source>
</reference>
<evidence type="ECO:0000313" key="8">
    <source>
        <dbReference type="Proteomes" id="UP000014074"/>
    </source>
</evidence>
<protein>
    <submittedName>
        <fullName evidence="7">Putative allantoin transport protein</fullName>
    </submittedName>
</protein>
<dbReference type="GeneID" id="19324292"/>
<evidence type="ECO:0000256" key="6">
    <source>
        <dbReference type="SAM" id="Phobius"/>
    </source>
</evidence>
<dbReference type="Gene3D" id="1.10.4160.10">
    <property type="entry name" value="Hydantoin permease"/>
    <property type="match status" value="1"/>
</dbReference>
<feature type="transmembrane region" description="Helical" evidence="6">
    <location>
        <begin position="351"/>
        <end position="376"/>
    </location>
</feature>
<dbReference type="Pfam" id="PF02133">
    <property type="entry name" value="Transp_cyt_pur"/>
    <property type="match status" value="1"/>
</dbReference>
<proteinExistence type="inferred from homology"/>
<dbReference type="eggNOG" id="KOG2466">
    <property type="taxonomic scope" value="Eukaryota"/>
</dbReference>
<feature type="transmembrane region" description="Helical" evidence="6">
    <location>
        <begin position="299"/>
        <end position="324"/>
    </location>
</feature>
<dbReference type="CDD" id="cd11482">
    <property type="entry name" value="SLC-NCS1sbd_NRT1-like"/>
    <property type="match status" value="1"/>
</dbReference>
<evidence type="ECO:0000313" key="7">
    <source>
        <dbReference type="EMBL" id="EOO00591.1"/>
    </source>
</evidence>
<comment type="similarity">
    <text evidence="2">Belongs to the purine-cytosine permease (2.A.39) family.</text>
</comment>
<feature type="transmembrane region" description="Helical" evidence="6">
    <location>
        <begin position="458"/>
        <end position="478"/>
    </location>
</feature>
<evidence type="ECO:0000256" key="3">
    <source>
        <dbReference type="ARBA" id="ARBA00022692"/>
    </source>
</evidence>
<feature type="transmembrane region" description="Helical" evidence="6">
    <location>
        <begin position="256"/>
        <end position="279"/>
    </location>
</feature>
<feature type="transmembrane region" description="Helical" evidence="6">
    <location>
        <begin position="414"/>
        <end position="437"/>
    </location>
</feature>
<feature type="transmembrane region" description="Helical" evidence="6">
    <location>
        <begin position="132"/>
        <end position="151"/>
    </location>
</feature>
<evidence type="ECO:0000256" key="2">
    <source>
        <dbReference type="ARBA" id="ARBA00008974"/>
    </source>
</evidence>
<dbReference type="PANTHER" id="PTHR30618:SF0">
    <property type="entry name" value="PURINE-URACIL PERMEASE NCS1"/>
    <property type="match status" value="1"/>
</dbReference>
<keyword evidence="8" id="KW-1185">Reference proteome</keyword>